<dbReference type="Gene3D" id="1.10.3660.10">
    <property type="entry name" value="6-phosphogluconate dehydrogenase C-terminal like domain"/>
    <property type="match status" value="1"/>
</dbReference>
<dbReference type="InterPro" id="IPR008927">
    <property type="entry name" value="6-PGluconate_DH-like_C_sf"/>
</dbReference>
<comment type="caution">
    <text evidence="4">The sequence shown here is derived from an EMBL/GenBank/DDBJ whole genome shotgun (WGS) entry which is preliminary data.</text>
</comment>
<reference evidence="4 5" key="1">
    <citation type="journal article" date="2021" name="Sci. Rep.">
        <title>The distribution of antibiotic resistance genes in chicken gut microbiota commensals.</title>
        <authorList>
            <person name="Juricova H."/>
            <person name="Matiasovicova J."/>
            <person name="Kubasova T."/>
            <person name="Cejkova D."/>
            <person name="Rychlik I."/>
        </authorList>
    </citation>
    <scope>NUCLEOTIDE SEQUENCE [LARGE SCALE GENOMIC DNA]</scope>
    <source>
        <strain evidence="4 5">An794</strain>
    </source>
</reference>
<dbReference type="RefSeq" id="WP_204792421.1">
    <property type="nucleotide sequence ID" value="NZ_JACSNQ010000001.1"/>
</dbReference>
<dbReference type="Proteomes" id="UP000712527">
    <property type="component" value="Unassembled WGS sequence"/>
</dbReference>
<organism evidence="4 5">
    <name type="scientific">Olsenella profusa</name>
    <dbReference type="NCBI Taxonomy" id="138595"/>
    <lineage>
        <taxon>Bacteria</taxon>
        <taxon>Bacillati</taxon>
        <taxon>Actinomycetota</taxon>
        <taxon>Coriobacteriia</taxon>
        <taxon>Coriobacteriales</taxon>
        <taxon>Atopobiaceae</taxon>
        <taxon>Olsenella</taxon>
    </lineage>
</organism>
<keyword evidence="5" id="KW-1185">Reference proteome</keyword>
<dbReference type="InterPro" id="IPR046826">
    <property type="entry name" value="PDH_N"/>
</dbReference>
<evidence type="ECO:0000313" key="5">
    <source>
        <dbReference type="Proteomes" id="UP000712527"/>
    </source>
</evidence>
<proteinExistence type="inferred from homology"/>
<dbReference type="InterPro" id="IPR050812">
    <property type="entry name" value="Preph/Arog_dehydrog"/>
</dbReference>
<dbReference type="InterPro" id="IPR036291">
    <property type="entry name" value="NAD(P)-bd_dom_sf"/>
</dbReference>
<dbReference type="PROSITE" id="PS51176">
    <property type="entry name" value="PDH_ADH"/>
    <property type="match status" value="1"/>
</dbReference>
<sequence>MARQLGEGVVRGRIGVVGLGLMGGSFARAFAAAGVEVYAWNRTRSTLELAMIETVTGELDETTVGTCELIILAGYPASAIEWLKKNAPLVGEGAIVIDTVGVKRVICARCEAICAGRPFTFVGCHPMAGTQYSGFAHSRATMFKGAPLVVVPPEMDDFARAEVLERLKELLAPCAFGSFTLATAEEHDRIIAFTSQLAHVVSNAYVKSPTAREHKGFSAGSYKDLTRVARLNAPMWTELFLDNADFLSEEIGTIIANLQAYKDAIDEHDADRLEALLAEGDRIKREVEGR</sequence>
<dbReference type="Pfam" id="PF02153">
    <property type="entry name" value="PDH_N"/>
    <property type="match status" value="1"/>
</dbReference>
<dbReference type="SUPFAM" id="SSF48179">
    <property type="entry name" value="6-phosphogluconate dehydrogenase C-terminal domain-like"/>
    <property type="match status" value="1"/>
</dbReference>
<name>A0ABS2F0K9_9ACTN</name>
<feature type="domain" description="Prephenate/arogenate dehydrogenase" evidence="3">
    <location>
        <begin position="12"/>
        <end position="290"/>
    </location>
</feature>
<dbReference type="InterPro" id="IPR046825">
    <property type="entry name" value="PDH_C"/>
</dbReference>
<dbReference type="Gene3D" id="3.40.50.720">
    <property type="entry name" value="NAD(P)-binding Rossmann-like Domain"/>
    <property type="match status" value="1"/>
</dbReference>
<dbReference type="PANTHER" id="PTHR21363">
    <property type="entry name" value="PREPHENATE DEHYDROGENASE"/>
    <property type="match status" value="1"/>
</dbReference>
<evidence type="ECO:0000259" key="3">
    <source>
        <dbReference type="PROSITE" id="PS51176"/>
    </source>
</evidence>
<accession>A0ABS2F0K9</accession>
<comment type="similarity">
    <text evidence="1">Belongs to the prephenate/arogenate dehydrogenase family.</text>
</comment>
<keyword evidence="2" id="KW-0560">Oxidoreductase</keyword>
<evidence type="ECO:0000256" key="1">
    <source>
        <dbReference type="ARBA" id="ARBA00007964"/>
    </source>
</evidence>
<dbReference type="Pfam" id="PF20463">
    <property type="entry name" value="PDH_C"/>
    <property type="match status" value="1"/>
</dbReference>
<evidence type="ECO:0000313" key="4">
    <source>
        <dbReference type="EMBL" id="MBM6774079.1"/>
    </source>
</evidence>
<dbReference type="EMBL" id="JACSNQ010000001">
    <property type="protein sequence ID" value="MBM6774079.1"/>
    <property type="molecule type" value="Genomic_DNA"/>
</dbReference>
<dbReference type="InterPro" id="IPR003099">
    <property type="entry name" value="Prephen_DH"/>
</dbReference>
<gene>
    <name evidence="4" type="ORF">H9X80_00700</name>
</gene>
<dbReference type="SUPFAM" id="SSF51735">
    <property type="entry name" value="NAD(P)-binding Rossmann-fold domains"/>
    <property type="match status" value="1"/>
</dbReference>
<dbReference type="PANTHER" id="PTHR21363:SF0">
    <property type="entry name" value="PREPHENATE DEHYDROGENASE [NADP(+)]"/>
    <property type="match status" value="1"/>
</dbReference>
<evidence type="ECO:0000256" key="2">
    <source>
        <dbReference type="ARBA" id="ARBA00023002"/>
    </source>
</evidence>
<protein>
    <submittedName>
        <fullName evidence="4">Prephenate dehydrogenase</fullName>
    </submittedName>
</protein>